<dbReference type="RefSeq" id="WP_168743052.1">
    <property type="nucleotide sequence ID" value="NZ_JABAHZ010000016.1"/>
</dbReference>
<accession>A0A847SUJ0</accession>
<comment type="caution">
    <text evidence="1">The sequence shown here is derived from an EMBL/GenBank/DDBJ whole genome shotgun (WGS) entry which is preliminary data.</text>
</comment>
<evidence type="ECO:0000313" key="2">
    <source>
        <dbReference type="Proteomes" id="UP000552864"/>
    </source>
</evidence>
<dbReference type="AlphaFoldDB" id="A0A847SUJ0"/>
<dbReference type="Proteomes" id="UP000552864">
    <property type="component" value="Unassembled WGS sequence"/>
</dbReference>
<sequence>MTSFHQQHQRVNTQVNIGNVTLYLHTTENIAGMMEKAVRLLHTQHYEDAISLLDKIIQSDEEIADAYYYRGLASLKGRRPKLSLKSSAENIKKDLSAAIGLDSGHAHYYYLLALVLYDFFLMNGFHVNEAQIVSLIKEAENYQVDIPKCNELIQHTNSANSPVIDILKQRL</sequence>
<dbReference type="EMBL" id="JABAHZ010000016">
    <property type="protein sequence ID" value="NLR83007.1"/>
    <property type="molecule type" value="Genomic_DNA"/>
</dbReference>
<name>A0A847SUJ0_9BACT</name>
<dbReference type="InterPro" id="IPR011990">
    <property type="entry name" value="TPR-like_helical_dom_sf"/>
</dbReference>
<evidence type="ECO:0000313" key="1">
    <source>
        <dbReference type="EMBL" id="NLR83007.1"/>
    </source>
</evidence>
<gene>
    <name evidence="1" type="ORF">HGH91_30620</name>
</gene>
<protein>
    <recommendedName>
        <fullName evidence="3">Tetratricopeptide repeat-containing protein</fullName>
    </recommendedName>
</protein>
<evidence type="ECO:0008006" key="3">
    <source>
        <dbReference type="Google" id="ProtNLM"/>
    </source>
</evidence>
<proteinExistence type="predicted"/>
<keyword evidence="2" id="KW-1185">Reference proteome</keyword>
<dbReference type="Gene3D" id="1.25.40.10">
    <property type="entry name" value="Tetratricopeptide repeat domain"/>
    <property type="match status" value="1"/>
</dbReference>
<organism evidence="1 2">
    <name type="scientific">Chitinophaga eiseniae</name>
    <dbReference type="NCBI Taxonomy" id="634771"/>
    <lineage>
        <taxon>Bacteria</taxon>
        <taxon>Pseudomonadati</taxon>
        <taxon>Bacteroidota</taxon>
        <taxon>Chitinophagia</taxon>
        <taxon>Chitinophagales</taxon>
        <taxon>Chitinophagaceae</taxon>
        <taxon>Chitinophaga</taxon>
    </lineage>
</organism>
<reference evidence="1 2" key="1">
    <citation type="submission" date="2020-04" db="EMBL/GenBank/DDBJ databases">
        <authorList>
            <person name="Yin C."/>
        </authorList>
    </citation>
    <scope>NUCLEOTIDE SEQUENCE [LARGE SCALE GENOMIC DNA]</scope>
    <source>
        <strain evidence="1 2">Ak56</strain>
    </source>
</reference>
<dbReference type="SUPFAM" id="SSF48452">
    <property type="entry name" value="TPR-like"/>
    <property type="match status" value="1"/>
</dbReference>